<proteinExistence type="predicted"/>
<dbReference type="Gene3D" id="3.90.980.10">
    <property type="entry name" value="DNA primase, catalytic core, N-terminal domain"/>
    <property type="match status" value="1"/>
</dbReference>
<gene>
    <name evidence="2" type="ORF">DH96_02535</name>
</gene>
<dbReference type="EMBL" id="JHUK01000009">
    <property type="protein sequence ID" value="RAM55447.1"/>
    <property type="molecule type" value="Genomic_DNA"/>
</dbReference>
<comment type="caution">
    <text evidence="2">The sequence shown here is derived from an EMBL/GenBank/DDBJ whole genome shotgun (WGS) entry which is preliminary data.</text>
</comment>
<evidence type="ECO:0000259" key="1">
    <source>
        <dbReference type="Pfam" id="PF08275"/>
    </source>
</evidence>
<dbReference type="AlphaFoldDB" id="A0A328IKX4"/>
<reference evidence="2 3" key="1">
    <citation type="submission" date="2014-04" db="EMBL/GenBank/DDBJ databases">
        <title>Genome study of Napier grass stunt phytoplasma.</title>
        <authorList>
            <person name="Kawicha P."/>
            <person name="Dickinson M."/>
            <person name="Hodgetts J."/>
        </authorList>
    </citation>
    <scope>NUCLEOTIDE SEQUENCE [LARGE SCALE GENOMIC DNA]</scope>
    <source>
        <strain evidence="2 3">NGS-S10</strain>
    </source>
</reference>
<organism evidence="2 3">
    <name type="scientific">Candidatus Phytoplasma oryzae</name>
    <dbReference type="NCBI Taxonomy" id="203274"/>
    <lineage>
        <taxon>Bacteria</taxon>
        <taxon>Bacillati</taxon>
        <taxon>Mycoplasmatota</taxon>
        <taxon>Mollicutes</taxon>
        <taxon>Acholeplasmatales</taxon>
        <taxon>Acholeplasmataceae</taxon>
        <taxon>Candidatus Phytoplasma</taxon>
        <taxon>16SrXI (Rice yellow dwarf group)</taxon>
    </lineage>
</organism>
<sequence length="154" mass="18436">MVLVDFDVIDIYQQHTCKKIKESIIDLKNFYESSDYCFLKEQEENKTIKNQRRLDKKNVYQKPQTEQANLLIKQKIIQKLSYTFGKITNFYQQQLFHNPKALTYLLKERKLKVETIKAFQLGATNKNNQFLVSYVQQQNLEEAYFIKLGLLKKK</sequence>
<feature type="domain" description="DNA primase DNAG catalytic core N-terminal" evidence="1">
    <location>
        <begin position="90"/>
        <end position="154"/>
    </location>
</feature>
<dbReference type="SUPFAM" id="SSF56731">
    <property type="entry name" value="DNA primase core"/>
    <property type="match status" value="1"/>
</dbReference>
<evidence type="ECO:0000313" key="3">
    <source>
        <dbReference type="Proteomes" id="UP000249343"/>
    </source>
</evidence>
<dbReference type="InterPro" id="IPR037068">
    <property type="entry name" value="DNA_primase_core_N_sf"/>
</dbReference>
<dbReference type="InterPro" id="IPR013264">
    <property type="entry name" value="DNAG_N"/>
</dbReference>
<dbReference type="Proteomes" id="UP000249343">
    <property type="component" value="Unassembled WGS sequence"/>
</dbReference>
<evidence type="ECO:0000313" key="2">
    <source>
        <dbReference type="EMBL" id="RAM55447.1"/>
    </source>
</evidence>
<keyword evidence="3" id="KW-1185">Reference proteome</keyword>
<name>A0A328IKX4_9MOLU</name>
<dbReference type="Pfam" id="PF08275">
    <property type="entry name" value="DNAG_N"/>
    <property type="match status" value="1"/>
</dbReference>
<dbReference type="RefSeq" id="WP_181451615.1">
    <property type="nucleotide sequence ID" value="NZ_JHUK01000009.1"/>
</dbReference>
<protein>
    <recommendedName>
        <fullName evidence="1">DNA primase DNAG catalytic core N-terminal domain-containing protein</fullName>
    </recommendedName>
</protein>
<accession>A0A328IKX4</accession>